<dbReference type="RefSeq" id="WP_089022385.1">
    <property type="nucleotide sequence ID" value="NZ_NIQC01000001.1"/>
</dbReference>
<evidence type="ECO:0000313" key="2">
    <source>
        <dbReference type="EMBL" id="OWZ84961.1"/>
    </source>
</evidence>
<dbReference type="InterPro" id="IPR021778">
    <property type="entry name" value="Se/S_carrier-like"/>
</dbReference>
<sequence length="84" mass="9697">MFLVITFPTTHNALHFEKILKKNNIKGKLIPVPRKLSSNCGLCGRIDNDKDLDLILTLCKENNITFDNVFKVFDDRSKEPEKIH</sequence>
<dbReference type="Proteomes" id="UP000214588">
    <property type="component" value="Unassembled WGS sequence"/>
</dbReference>
<evidence type="ECO:0000259" key="1">
    <source>
        <dbReference type="Pfam" id="PF11823"/>
    </source>
</evidence>
<feature type="domain" description="Putative Se/S carrier protein-like" evidence="1">
    <location>
        <begin position="3"/>
        <end position="70"/>
    </location>
</feature>
<reference evidence="2 3" key="1">
    <citation type="submission" date="2017-06" db="EMBL/GenBank/DDBJ databases">
        <title>Draft Genome Sequence of Natranaerobius trueperi halophilic, alkalithermophilic bacteria from soda lakes.</title>
        <authorList>
            <person name="Zhao B."/>
        </authorList>
    </citation>
    <scope>NUCLEOTIDE SEQUENCE [LARGE SCALE GENOMIC DNA]</scope>
    <source>
        <strain evidence="2 3">DSM 18760</strain>
    </source>
</reference>
<accession>A0A226C1A7</accession>
<dbReference type="Pfam" id="PF11823">
    <property type="entry name" value="Se_S_carrier"/>
    <property type="match status" value="1"/>
</dbReference>
<evidence type="ECO:0000313" key="3">
    <source>
        <dbReference type="Proteomes" id="UP000214588"/>
    </source>
</evidence>
<dbReference type="AlphaFoldDB" id="A0A226C1A7"/>
<proteinExistence type="predicted"/>
<comment type="caution">
    <text evidence="2">The sequence shown here is derived from an EMBL/GenBank/DDBJ whole genome shotgun (WGS) entry which is preliminary data.</text>
</comment>
<dbReference type="OrthoDB" id="3192849at2"/>
<name>A0A226C1A7_9FIRM</name>
<gene>
    <name evidence="2" type="ORF">CDO51_00720</name>
</gene>
<keyword evidence="3" id="KW-1185">Reference proteome</keyword>
<protein>
    <recommendedName>
        <fullName evidence="1">Putative Se/S carrier protein-like domain-containing protein</fullName>
    </recommendedName>
</protein>
<organism evidence="2 3">
    <name type="scientific">Natranaerobius trueperi</name>
    <dbReference type="NCBI Taxonomy" id="759412"/>
    <lineage>
        <taxon>Bacteria</taxon>
        <taxon>Bacillati</taxon>
        <taxon>Bacillota</taxon>
        <taxon>Clostridia</taxon>
        <taxon>Natranaerobiales</taxon>
        <taxon>Natranaerobiaceae</taxon>
        <taxon>Natranaerobius</taxon>
    </lineage>
</organism>
<dbReference type="EMBL" id="NIQC01000001">
    <property type="protein sequence ID" value="OWZ84961.1"/>
    <property type="molecule type" value="Genomic_DNA"/>
</dbReference>